<dbReference type="NCBIfam" id="TIGR00254">
    <property type="entry name" value="GGDEF"/>
    <property type="match status" value="1"/>
</dbReference>
<evidence type="ECO:0000313" key="7">
    <source>
        <dbReference type="Proteomes" id="UP000242861"/>
    </source>
</evidence>
<dbReference type="Pfam" id="PF00563">
    <property type="entry name" value="EAL"/>
    <property type="match status" value="1"/>
</dbReference>
<evidence type="ECO:0000256" key="1">
    <source>
        <dbReference type="ARBA" id="ARBA00012282"/>
    </source>
</evidence>
<protein>
    <recommendedName>
        <fullName evidence="1">cyclic-guanylate-specific phosphodiesterase</fullName>
        <ecNumber evidence="1">3.1.4.52</ecNumber>
    </recommendedName>
</protein>
<dbReference type="EMBL" id="PIYS01000003">
    <property type="protein sequence ID" value="PKF72484.1"/>
    <property type="molecule type" value="Genomic_DNA"/>
</dbReference>
<keyword evidence="2" id="KW-0973">c-di-GMP</keyword>
<feature type="transmembrane region" description="Helical" evidence="3">
    <location>
        <begin position="119"/>
        <end position="139"/>
    </location>
</feature>
<proteinExistence type="predicted"/>
<feature type="domain" description="EAL" evidence="4">
    <location>
        <begin position="463"/>
        <end position="717"/>
    </location>
</feature>
<feature type="transmembrane region" description="Helical" evidence="3">
    <location>
        <begin position="80"/>
        <end position="99"/>
    </location>
</feature>
<dbReference type="Pfam" id="PF00990">
    <property type="entry name" value="GGDEF"/>
    <property type="match status" value="1"/>
</dbReference>
<evidence type="ECO:0000259" key="4">
    <source>
        <dbReference type="PROSITE" id="PS50883"/>
    </source>
</evidence>
<dbReference type="RefSeq" id="WP_101192541.1">
    <property type="nucleotide sequence ID" value="NZ_PIYS01000003.1"/>
</dbReference>
<dbReference type="InterPro" id="IPR001633">
    <property type="entry name" value="EAL_dom"/>
</dbReference>
<organism evidence="6 7">
    <name type="scientific">Pseudomonas fluvialis</name>
    <dbReference type="NCBI Taxonomy" id="1793966"/>
    <lineage>
        <taxon>Bacteria</taxon>
        <taxon>Pseudomonadati</taxon>
        <taxon>Pseudomonadota</taxon>
        <taxon>Gammaproteobacteria</taxon>
        <taxon>Pseudomonadales</taxon>
        <taxon>Pseudomonadaceae</taxon>
        <taxon>Pseudomonas</taxon>
    </lineage>
</organism>
<feature type="domain" description="GGDEF" evidence="5">
    <location>
        <begin position="321"/>
        <end position="454"/>
    </location>
</feature>
<dbReference type="CDD" id="cd01949">
    <property type="entry name" value="GGDEF"/>
    <property type="match status" value="1"/>
</dbReference>
<dbReference type="SUPFAM" id="SSF55073">
    <property type="entry name" value="Nucleotide cyclase"/>
    <property type="match status" value="1"/>
</dbReference>
<dbReference type="PROSITE" id="PS50887">
    <property type="entry name" value="GGDEF"/>
    <property type="match status" value="1"/>
</dbReference>
<sequence>MYQSHDNSPLFSRSTLVILGWLAAVLLIVWLLPANSLLKTAGNWFPTWLHSCMELLAIVVAALVFSISWHSYRSEQAGNLSLLACGYLAVALLDSAHLLSYRGMPDFITPSSVEKAIDFWLAARLSEALVLLGVALRAWRPLSNPQQRYQWLAATLGGVALMVYLRLYQPQLFPRMFIEGQGLTPLKIVMEWLVIGLLACAAVGLLRRREQPFDRQGLLLAVGISILSELCFTAYRNPHDIYQLLGHAYKVLACLVVYRVVFVSSIQQPYIQLTSEISERRRAEQQVETLSFYDNLTGLPNLELLRDRTSKALSTLSRDAQQVALLYMDIDGFKDVNDSLGHACGDTLIRELGSRLQGLLRSSDTLCRATGDEFVILMPDVENAESVGLLAERILNGLQRPFLLHGHLQTISLSLGAAVAPHDGQDCETLLRNAETAMYQAKQDGRQTWRFFDSTMNQQALARLQLLNDLRQAIAQHQLQLYYQPQIDLASGRLSGVEALVRWQHPVRGMISPAEFIPAAEESRLIIPLGEWVLRQACAQAASWQRQGLALPQVAVNISAIQLQHGHLEESVLQALADSHLPASLLELEITESSLVDKTEQVIDSLKRLKAMGVNLSIDDFGTGYSSLAYLQTLAVDKLKIDQSFVRDLTLNQDNRAIVSAIVQMAHTLGLACIAEGVESQDIAAALHRLGCQQAQGYLYARPLPADELQTLLQDWPAAHWAQDGATE</sequence>
<keyword evidence="3" id="KW-0472">Membrane</keyword>
<gene>
    <name evidence="6" type="ORF">CW360_01840</name>
</gene>
<evidence type="ECO:0000313" key="6">
    <source>
        <dbReference type="EMBL" id="PKF72484.1"/>
    </source>
</evidence>
<dbReference type="FunFam" id="3.20.20.450:FF:000001">
    <property type="entry name" value="Cyclic di-GMP phosphodiesterase yahA"/>
    <property type="match status" value="1"/>
</dbReference>
<keyword evidence="3" id="KW-1133">Transmembrane helix</keyword>
<accession>A0A2I0CT31</accession>
<feature type="transmembrane region" description="Helical" evidence="3">
    <location>
        <begin position="218"/>
        <end position="235"/>
    </location>
</feature>
<feature type="transmembrane region" description="Helical" evidence="3">
    <location>
        <begin position="12"/>
        <end position="32"/>
    </location>
</feature>
<reference evidence="7" key="1">
    <citation type="submission" date="2017-12" db="EMBL/GenBank/DDBJ databases">
        <authorList>
            <person name="Yu X.-Y."/>
        </authorList>
    </citation>
    <scope>NUCLEOTIDE SEQUENCE [LARGE SCALE GENOMIC DNA]</scope>
    <source>
        <strain evidence="7">ZYSR67-Z</strain>
    </source>
</reference>
<evidence type="ECO:0000256" key="2">
    <source>
        <dbReference type="ARBA" id="ARBA00022636"/>
    </source>
</evidence>
<dbReference type="SUPFAM" id="SSF141868">
    <property type="entry name" value="EAL domain-like"/>
    <property type="match status" value="1"/>
</dbReference>
<dbReference type="CDD" id="cd01948">
    <property type="entry name" value="EAL"/>
    <property type="match status" value="1"/>
</dbReference>
<dbReference type="AlphaFoldDB" id="A0A2I0CT31"/>
<dbReference type="GO" id="GO:0071111">
    <property type="term" value="F:cyclic-guanylate-specific phosphodiesterase activity"/>
    <property type="evidence" value="ECO:0007669"/>
    <property type="project" value="UniProtKB-EC"/>
</dbReference>
<feature type="transmembrane region" description="Helical" evidence="3">
    <location>
        <begin position="151"/>
        <end position="168"/>
    </location>
</feature>
<dbReference type="PROSITE" id="PS50883">
    <property type="entry name" value="EAL"/>
    <property type="match status" value="1"/>
</dbReference>
<dbReference type="Gene3D" id="3.30.70.270">
    <property type="match status" value="1"/>
</dbReference>
<comment type="caution">
    <text evidence="6">The sequence shown here is derived from an EMBL/GenBank/DDBJ whole genome shotgun (WGS) entry which is preliminary data.</text>
</comment>
<keyword evidence="3" id="KW-0812">Transmembrane</keyword>
<feature type="transmembrane region" description="Helical" evidence="3">
    <location>
        <begin position="44"/>
        <end position="68"/>
    </location>
</feature>
<feature type="transmembrane region" description="Helical" evidence="3">
    <location>
        <begin position="188"/>
        <end position="206"/>
    </location>
</feature>
<dbReference type="SMART" id="SM00052">
    <property type="entry name" value="EAL"/>
    <property type="match status" value="1"/>
</dbReference>
<evidence type="ECO:0000256" key="3">
    <source>
        <dbReference type="SAM" id="Phobius"/>
    </source>
</evidence>
<dbReference type="InterPro" id="IPR029787">
    <property type="entry name" value="Nucleotide_cyclase"/>
</dbReference>
<dbReference type="Pfam" id="PF17159">
    <property type="entry name" value="MASE3"/>
    <property type="match status" value="1"/>
</dbReference>
<name>A0A2I0CT31_9PSED</name>
<dbReference type="SMART" id="SM00267">
    <property type="entry name" value="GGDEF"/>
    <property type="match status" value="1"/>
</dbReference>
<dbReference type="InterPro" id="IPR000160">
    <property type="entry name" value="GGDEF_dom"/>
</dbReference>
<dbReference type="PANTHER" id="PTHR44757">
    <property type="entry name" value="DIGUANYLATE CYCLASE DGCP"/>
    <property type="match status" value="1"/>
</dbReference>
<dbReference type="EC" id="3.1.4.52" evidence="1"/>
<evidence type="ECO:0000259" key="5">
    <source>
        <dbReference type="PROSITE" id="PS50887"/>
    </source>
</evidence>
<dbReference type="InterPro" id="IPR052155">
    <property type="entry name" value="Biofilm_reg_signaling"/>
</dbReference>
<dbReference type="InterPro" id="IPR043128">
    <property type="entry name" value="Rev_trsase/Diguanyl_cyclase"/>
</dbReference>
<dbReference type="InterPro" id="IPR033425">
    <property type="entry name" value="MASE3"/>
</dbReference>
<dbReference type="Gene3D" id="3.20.20.450">
    <property type="entry name" value="EAL domain"/>
    <property type="match status" value="1"/>
</dbReference>
<dbReference type="Proteomes" id="UP000242861">
    <property type="component" value="Unassembled WGS sequence"/>
</dbReference>
<dbReference type="InterPro" id="IPR035919">
    <property type="entry name" value="EAL_sf"/>
</dbReference>
<dbReference type="PANTHER" id="PTHR44757:SF2">
    <property type="entry name" value="BIOFILM ARCHITECTURE MAINTENANCE PROTEIN MBAA"/>
    <property type="match status" value="1"/>
</dbReference>